<gene>
    <name evidence="1" type="ORF">B0H99_12023</name>
</gene>
<reference evidence="1 2" key="1">
    <citation type="submission" date="2018-03" db="EMBL/GenBank/DDBJ databases">
        <title>Genomic Encyclopedia of Type Strains, Phase III (KMG-III): the genomes of soil and plant-associated and newly described type strains.</title>
        <authorList>
            <person name="Whitman W."/>
        </authorList>
    </citation>
    <scope>NUCLEOTIDE SEQUENCE [LARGE SCALE GENOMIC DNA]</scope>
    <source>
        <strain evidence="1 2">CGMCC 1.12259</strain>
    </source>
</reference>
<dbReference type="Proteomes" id="UP000242682">
    <property type="component" value="Unassembled WGS sequence"/>
</dbReference>
<accession>A0A2P8FW94</accession>
<protein>
    <submittedName>
        <fullName evidence="1">Uncharacterized protein</fullName>
    </submittedName>
</protein>
<proteinExistence type="predicted"/>
<dbReference type="OrthoDB" id="2990422at2"/>
<dbReference type="RefSeq" id="WP_106534775.1">
    <property type="nucleotide sequence ID" value="NZ_PYAT01000020.1"/>
</dbReference>
<comment type="caution">
    <text evidence="1">The sequence shown here is derived from an EMBL/GenBank/DDBJ whole genome shotgun (WGS) entry which is preliminary data.</text>
</comment>
<evidence type="ECO:0000313" key="2">
    <source>
        <dbReference type="Proteomes" id="UP000242682"/>
    </source>
</evidence>
<dbReference type="NCBIfam" id="NF040878">
    <property type="entry name" value="SE1561_fam"/>
    <property type="match status" value="1"/>
</dbReference>
<dbReference type="AlphaFoldDB" id="A0A2P8FW94"/>
<dbReference type="EMBL" id="PYAT01000020">
    <property type="protein sequence ID" value="PSL25998.1"/>
    <property type="molecule type" value="Genomic_DNA"/>
</dbReference>
<dbReference type="InterPro" id="IPR047670">
    <property type="entry name" value="YfjT-like"/>
</dbReference>
<evidence type="ECO:0000313" key="1">
    <source>
        <dbReference type="EMBL" id="PSL25998.1"/>
    </source>
</evidence>
<organism evidence="1 2">
    <name type="scientific">Planomicrobium soli</name>
    <dbReference type="NCBI Taxonomy" id="1176648"/>
    <lineage>
        <taxon>Bacteria</taxon>
        <taxon>Bacillati</taxon>
        <taxon>Bacillota</taxon>
        <taxon>Bacilli</taxon>
        <taxon>Bacillales</taxon>
        <taxon>Caryophanaceae</taxon>
        <taxon>Planomicrobium</taxon>
    </lineage>
</organism>
<name>A0A2P8FW94_9BACL</name>
<sequence>MGKGITNKQEQVVYMKERLNMFLEVLDAIEPEDTELEDIDRLIAMVDELDEKMQQFKVTPPDEAQE</sequence>
<keyword evidence="2" id="KW-1185">Reference proteome</keyword>